<organism evidence="1 2">
    <name type="scientific">Bacillus yunxiaonensis</name>
    <dbReference type="NCBI Taxonomy" id="3127665"/>
    <lineage>
        <taxon>Bacteria</taxon>
        <taxon>Bacillati</taxon>
        <taxon>Bacillota</taxon>
        <taxon>Bacilli</taxon>
        <taxon>Bacillales</taxon>
        <taxon>Bacillaceae</taxon>
        <taxon>Bacillus</taxon>
    </lineage>
</organism>
<proteinExistence type="predicted"/>
<evidence type="ECO:0000313" key="1">
    <source>
        <dbReference type="EMBL" id="MEI4829540.1"/>
    </source>
</evidence>
<name>A0ABU8FU82_9BACI</name>
<sequence length="189" mass="21568">MSPDFKKNFVTSTPFFPYIVLPELHAIQKSVKLPTSPTIQKPIQLSKSPEPKTMCCRQIVEHKIPLVPPAKRGTIEVDKQIFTTIEKVCSEVVVVVGFIRKTITYTAVMHDKEIPNHSIQDDVPFQGLIESMDIKENHQFSIIEQKILSEIFSYEANFGKSNDSQLYEPILAFNFTEKDIIKVSIQMIT</sequence>
<dbReference type="EMBL" id="JBAWSV010000002">
    <property type="protein sequence ID" value="MEI4829540.1"/>
    <property type="molecule type" value="Genomic_DNA"/>
</dbReference>
<evidence type="ECO:0008006" key="3">
    <source>
        <dbReference type="Google" id="ProtNLM"/>
    </source>
</evidence>
<evidence type="ECO:0000313" key="2">
    <source>
        <dbReference type="Proteomes" id="UP001367922"/>
    </source>
</evidence>
<comment type="caution">
    <text evidence="1">The sequence shown here is derived from an EMBL/GenBank/DDBJ whole genome shotgun (WGS) entry which is preliminary data.</text>
</comment>
<keyword evidence="2" id="KW-1185">Reference proteome</keyword>
<accession>A0ABU8FU82</accession>
<dbReference type="RefSeq" id="WP_336481891.1">
    <property type="nucleotide sequence ID" value="NZ_JBAWSV010000002.1"/>
</dbReference>
<dbReference type="Proteomes" id="UP001367922">
    <property type="component" value="Unassembled WGS sequence"/>
</dbReference>
<protein>
    <recommendedName>
        <fullName evidence="3">SipL SPOCS domain-containing protein</fullName>
    </recommendedName>
</protein>
<reference evidence="1 2" key="1">
    <citation type="submission" date="2024-01" db="EMBL/GenBank/DDBJ databases">
        <title>Seven novel Bacillus-like species.</title>
        <authorList>
            <person name="Liu G."/>
        </authorList>
    </citation>
    <scope>NUCLEOTIDE SEQUENCE [LARGE SCALE GENOMIC DNA]</scope>
    <source>
        <strain evidence="1 2">FJAT-53711</strain>
    </source>
</reference>
<gene>
    <name evidence="1" type="ORF">WAX78_08745</name>
</gene>